<protein>
    <submittedName>
        <fullName evidence="2">Uncharacterized protein</fullName>
    </submittedName>
</protein>
<reference evidence="2 3" key="1">
    <citation type="submission" date="2019-05" db="EMBL/GenBank/DDBJ databases">
        <title>Another draft genome of Portunus trituberculatus and its Hox gene families provides insights of decapod evolution.</title>
        <authorList>
            <person name="Jeong J.-H."/>
            <person name="Song I."/>
            <person name="Kim S."/>
            <person name="Choi T."/>
            <person name="Kim D."/>
            <person name="Ryu S."/>
            <person name="Kim W."/>
        </authorList>
    </citation>
    <scope>NUCLEOTIDE SEQUENCE [LARGE SCALE GENOMIC DNA]</scope>
    <source>
        <tissue evidence="2">Muscle</tissue>
    </source>
</reference>
<dbReference type="EMBL" id="VSRR010003033">
    <property type="protein sequence ID" value="MPC34342.1"/>
    <property type="molecule type" value="Genomic_DNA"/>
</dbReference>
<dbReference type="Proteomes" id="UP000324222">
    <property type="component" value="Unassembled WGS sequence"/>
</dbReference>
<accession>A0A5B7EJF6</accession>
<evidence type="ECO:0000313" key="2">
    <source>
        <dbReference type="EMBL" id="MPC34342.1"/>
    </source>
</evidence>
<keyword evidence="3" id="KW-1185">Reference proteome</keyword>
<gene>
    <name evidence="2" type="ORF">E2C01_027727</name>
</gene>
<evidence type="ECO:0000256" key="1">
    <source>
        <dbReference type="SAM" id="MobiDB-lite"/>
    </source>
</evidence>
<dbReference type="AlphaFoldDB" id="A0A5B7EJF6"/>
<name>A0A5B7EJF6_PORTR</name>
<proteinExistence type="predicted"/>
<comment type="caution">
    <text evidence="2">The sequence shown here is derived from an EMBL/GenBank/DDBJ whole genome shotgun (WGS) entry which is preliminary data.</text>
</comment>
<feature type="region of interest" description="Disordered" evidence="1">
    <location>
        <begin position="60"/>
        <end position="80"/>
    </location>
</feature>
<feature type="compositionally biased region" description="Polar residues" evidence="1">
    <location>
        <begin position="63"/>
        <end position="72"/>
    </location>
</feature>
<sequence length="80" mass="9269">MEFRSTAVDEHKDIRRFFDTGDEMLPIWGVRGTGQRLAQARTSLAKRWEPCHRFSLRLEHRVASSTPRQRQSGGDELDKG</sequence>
<evidence type="ECO:0000313" key="3">
    <source>
        <dbReference type="Proteomes" id="UP000324222"/>
    </source>
</evidence>
<organism evidence="2 3">
    <name type="scientific">Portunus trituberculatus</name>
    <name type="common">Swimming crab</name>
    <name type="synonym">Neptunus trituberculatus</name>
    <dbReference type="NCBI Taxonomy" id="210409"/>
    <lineage>
        <taxon>Eukaryota</taxon>
        <taxon>Metazoa</taxon>
        <taxon>Ecdysozoa</taxon>
        <taxon>Arthropoda</taxon>
        <taxon>Crustacea</taxon>
        <taxon>Multicrustacea</taxon>
        <taxon>Malacostraca</taxon>
        <taxon>Eumalacostraca</taxon>
        <taxon>Eucarida</taxon>
        <taxon>Decapoda</taxon>
        <taxon>Pleocyemata</taxon>
        <taxon>Brachyura</taxon>
        <taxon>Eubrachyura</taxon>
        <taxon>Portunoidea</taxon>
        <taxon>Portunidae</taxon>
        <taxon>Portuninae</taxon>
        <taxon>Portunus</taxon>
    </lineage>
</organism>